<dbReference type="Gene3D" id="3.30.565.10">
    <property type="entry name" value="Histidine kinase-like ATPase, C-terminal domain"/>
    <property type="match status" value="1"/>
</dbReference>
<dbReference type="InterPro" id="IPR003594">
    <property type="entry name" value="HATPase_dom"/>
</dbReference>
<dbReference type="Pfam" id="PF02518">
    <property type="entry name" value="HATPase_c"/>
    <property type="match status" value="1"/>
</dbReference>
<dbReference type="GO" id="GO:0000155">
    <property type="term" value="F:phosphorelay sensor kinase activity"/>
    <property type="evidence" value="ECO:0007669"/>
    <property type="project" value="InterPro"/>
</dbReference>
<feature type="domain" description="HAMP" evidence="8">
    <location>
        <begin position="349"/>
        <end position="403"/>
    </location>
</feature>
<evidence type="ECO:0000256" key="5">
    <source>
        <dbReference type="ARBA" id="ARBA00022777"/>
    </source>
</evidence>
<dbReference type="AlphaFoldDB" id="A0A5R9GCJ6"/>
<evidence type="ECO:0000256" key="1">
    <source>
        <dbReference type="ARBA" id="ARBA00004651"/>
    </source>
</evidence>
<dbReference type="PROSITE" id="PS50885">
    <property type="entry name" value="HAMP"/>
    <property type="match status" value="1"/>
</dbReference>
<dbReference type="EMBL" id="VCIW01000024">
    <property type="protein sequence ID" value="TLS49105.1"/>
    <property type="molecule type" value="Genomic_DNA"/>
</dbReference>
<evidence type="ECO:0000256" key="2">
    <source>
        <dbReference type="ARBA" id="ARBA00022475"/>
    </source>
</evidence>
<organism evidence="9 10">
    <name type="scientific">Paenibacillus antri</name>
    <dbReference type="NCBI Taxonomy" id="2582848"/>
    <lineage>
        <taxon>Bacteria</taxon>
        <taxon>Bacillati</taxon>
        <taxon>Bacillota</taxon>
        <taxon>Bacilli</taxon>
        <taxon>Bacillales</taxon>
        <taxon>Paenibacillaceae</taxon>
        <taxon>Paenibacillus</taxon>
    </lineage>
</organism>
<dbReference type="GO" id="GO:0005886">
    <property type="term" value="C:plasma membrane"/>
    <property type="evidence" value="ECO:0007669"/>
    <property type="project" value="UniProtKB-SubCell"/>
</dbReference>
<dbReference type="InterPro" id="IPR036890">
    <property type="entry name" value="HATPase_C_sf"/>
</dbReference>
<dbReference type="PANTHER" id="PTHR34220:SF7">
    <property type="entry name" value="SENSOR HISTIDINE KINASE YPDA"/>
    <property type="match status" value="1"/>
</dbReference>
<reference evidence="9 10" key="1">
    <citation type="submission" date="2019-05" db="EMBL/GenBank/DDBJ databases">
        <authorList>
            <person name="Narsing Rao M.P."/>
            <person name="Li W.J."/>
        </authorList>
    </citation>
    <scope>NUCLEOTIDE SEQUENCE [LARGE SCALE GENOMIC DNA]</scope>
    <source>
        <strain evidence="9 10">SYSU_K30003</strain>
    </source>
</reference>
<keyword evidence="7" id="KW-0812">Transmembrane</keyword>
<name>A0A5R9GCJ6_9BACL</name>
<gene>
    <name evidence="9" type="ORF">FE782_27065</name>
</gene>
<evidence type="ECO:0000256" key="6">
    <source>
        <dbReference type="ARBA" id="ARBA00023136"/>
    </source>
</evidence>
<evidence type="ECO:0000256" key="4">
    <source>
        <dbReference type="ARBA" id="ARBA00022679"/>
    </source>
</evidence>
<evidence type="ECO:0000259" key="8">
    <source>
        <dbReference type="PROSITE" id="PS50885"/>
    </source>
</evidence>
<accession>A0A5R9GCJ6</accession>
<keyword evidence="6 7" id="KW-0472">Membrane</keyword>
<dbReference type="SUPFAM" id="SSF55874">
    <property type="entry name" value="ATPase domain of HSP90 chaperone/DNA topoisomerase II/histidine kinase"/>
    <property type="match status" value="1"/>
</dbReference>
<proteinExistence type="predicted"/>
<dbReference type="InterPro" id="IPR003660">
    <property type="entry name" value="HAMP_dom"/>
</dbReference>
<dbReference type="InterPro" id="IPR010559">
    <property type="entry name" value="Sig_transdc_His_kin_internal"/>
</dbReference>
<protein>
    <submittedName>
        <fullName evidence="9">HAMP domain-containing protein</fullName>
    </submittedName>
</protein>
<dbReference type="InterPro" id="IPR050640">
    <property type="entry name" value="Bact_2-comp_sensor_kinase"/>
</dbReference>
<evidence type="ECO:0000256" key="3">
    <source>
        <dbReference type="ARBA" id="ARBA00022553"/>
    </source>
</evidence>
<dbReference type="SMART" id="SM00387">
    <property type="entry name" value="HATPase_c"/>
    <property type="match status" value="1"/>
</dbReference>
<keyword evidence="5" id="KW-0418">Kinase</keyword>
<keyword evidence="3" id="KW-0597">Phosphoprotein</keyword>
<dbReference type="Proteomes" id="UP000309676">
    <property type="component" value="Unassembled WGS sequence"/>
</dbReference>
<sequence length="625" mass="71485">MRSPASANTTYALPGVCIARKERFTITAIIHGRERMSLLLVKRSIFTKILISLLVATIVPFILSNYISYQITGKAINEQLVELNQNSMAITAAGLHEYFHDLSLLGLAYYSDPALNRILSSEEVQTPAESVYITQQLERVFARYMEIGSVSYKSALTNKQFNIGTDYSSRVQIPDFRGQRLSRPHDELKREFQVTRINQERRLRVNRYFLDITTRDTIGLTTFDVQDTQVRERVSALTTSQASSIYVFIQDDLELLYAPAGSDEAELDWVGALREQSAGREGVTKGSLLKPEGTYIYYRDVSYDLPVTLVKFVPQSVIDEARSTALGRSLAVQIGAVVLVGAMAAFISYIILHRVERLLQNIKRLQMGDFNLKAPKRNLAPDELDLLEERFHEMALELDRLWNKQYRHQLELSHARLKMLQAQINPHFFYNTLQSIGTLAIKNHAREVSDRLAEFGALFRYSMDIDTEVVYLKEELDHVAHYASLQMGRFKNKLTYAVSCPEEAYDIRMPKMILQPLVENSIVHGLEKGTGYGEIQADIELSDAELRIRVIDNGKGFTPEEIQAIRHRYRNQNPVEEQRVGIGLTNVLTRLQLYYGDSFDWDIRSEPYARTIVTLFIPRNGEPHR</sequence>
<keyword evidence="10" id="KW-1185">Reference proteome</keyword>
<comment type="subcellular location">
    <subcellularLocation>
        <location evidence="1">Cell membrane</location>
        <topology evidence="1">Multi-pass membrane protein</topology>
    </subcellularLocation>
</comment>
<keyword evidence="7" id="KW-1133">Transmembrane helix</keyword>
<feature type="transmembrane region" description="Helical" evidence="7">
    <location>
        <begin position="330"/>
        <end position="352"/>
    </location>
</feature>
<evidence type="ECO:0000256" key="7">
    <source>
        <dbReference type="SAM" id="Phobius"/>
    </source>
</evidence>
<evidence type="ECO:0000313" key="10">
    <source>
        <dbReference type="Proteomes" id="UP000309676"/>
    </source>
</evidence>
<keyword evidence="4" id="KW-0808">Transferase</keyword>
<dbReference type="PANTHER" id="PTHR34220">
    <property type="entry name" value="SENSOR HISTIDINE KINASE YPDA"/>
    <property type="match status" value="1"/>
</dbReference>
<evidence type="ECO:0000313" key="9">
    <source>
        <dbReference type="EMBL" id="TLS49105.1"/>
    </source>
</evidence>
<keyword evidence="2" id="KW-1003">Cell membrane</keyword>
<feature type="transmembrane region" description="Helical" evidence="7">
    <location>
        <begin position="45"/>
        <end position="67"/>
    </location>
</feature>
<comment type="caution">
    <text evidence="9">The sequence shown here is derived from an EMBL/GenBank/DDBJ whole genome shotgun (WGS) entry which is preliminary data.</text>
</comment>
<dbReference type="Pfam" id="PF06580">
    <property type="entry name" value="His_kinase"/>
    <property type="match status" value="1"/>
</dbReference>
<dbReference type="Gene3D" id="6.10.340.10">
    <property type="match status" value="1"/>
</dbReference>